<dbReference type="SMART" id="SM00490">
    <property type="entry name" value="HELICc"/>
    <property type="match status" value="1"/>
</dbReference>
<dbReference type="GO" id="GO:0004386">
    <property type="term" value="F:helicase activity"/>
    <property type="evidence" value="ECO:0007669"/>
    <property type="project" value="UniProtKB-KW"/>
</dbReference>
<dbReference type="PANTHER" id="PTHR10799">
    <property type="entry name" value="SNF2/RAD54 HELICASE FAMILY"/>
    <property type="match status" value="1"/>
</dbReference>
<dbReference type="GO" id="GO:0016787">
    <property type="term" value="F:hydrolase activity"/>
    <property type="evidence" value="ECO:0007669"/>
    <property type="project" value="UniProtKB-KW"/>
</dbReference>
<evidence type="ECO:0000259" key="2">
    <source>
        <dbReference type="PROSITE" id="PS51194"/>
    </source>
</evidence>
<dbReference type="InterPro" id="IPR049730">
    <property type="entry name" value="SNF2/RAD54-like_C"/>
</dbReference>
<feature type="domain" description="Helicase C-terminal" evidence="2">
    <location>
        <begin position="17"/>
        <end position="178"/>
    </location>
</feature>
<keyword evidence="3" id="KW-0547">Nucleotide-binding</keyword>
<proteinExistence type="predicted"/>
<dbReference type="InterPro" id="IPR001650">
    <property type="entry name" value="Helicase_C-like"/>
</dbReference>
<keyword evidence="4" id="KW-1185">Reference proteome</keyword>
<dbReference type="PROSITE" id="PS51194">
    <property type="entry name" value="HELICASE_CTER"/>
    <property type="match status" value="1"/>
</dbReference>
<dbReference type="Pfam" id="PF00271">
    <property type="entry name" value="Helicase_C"/>
    <property type="match status" value="1"/>
</dbReference>
<dbReference type="InterPro" id="IPR027417">
    <property type="entry name" value="P-loop_NTPase"/>
</dbReference>
<dbReference type="AlphaFoldDB" id="W4RU04"/>
<comment type="caution">
    <text evidence="3">The sequence shown here is derived from an EMBL/GenBank/DDBJ whole genome shotgun (WGS) entry which is preliminary data.</text>
</comment>
<sequence>MSKHYQDMIAEGIKSPKLAELVDICTDRLESGVNKIVIFTQFARMQSIIEKELSKHGKVALLNGSMSSAKRQEMIDTFQNDPEYKFFILTDAGNYGINLQFANTLINYDSPWNPAVFEQRAGRVHRIGSTHSVVDIISLVTMGTIDEKIQETLEEKRKLGEAVIERNATERSAMNNLISSIKKISINLLDKGPTYWLGSFVVSIIGKEVVAFSPIINLLKIKGVRPFENFPNLATLKFFRFKDYATV</sequence>
<keyword evidence="3" id="KW-0347">Helicase</keyword>
<dbReference type="RefSeq" id="WP_175577021.1">
    <property type="nucleotide sequence ID" value="NZ_BAUW01000073.1"/>
</dbReference>
<reference evidence="3 4" key="1">
    <citation type="submission" date="2013-12" db="EMBL/GenBank/DDBJ databases">
        <title>NBRP : Genome information of microbial organism related human and environment.</title>
        <authorList>
            <person name="Hattori M."/>
            <person name="Oshima K."/>
            <person name="Inaba H."/>
            <person name="Suda W."/>
            <person name="Sakamoto M."/>
            <person name="Iino T."/>
            <person name="Kitahara M."/>
            <person name="Oshida Y."/>
            <person name="Iida T."/>
            <person name="Kudo T."/>
            <person name="Itoh T."/>
            <person name="Ahmed I."/>
            <person name="Ohkuma M."/>
        </authorList>
    </citation>
    <scope>NUCLEOTIDE SEQUENCE [LARGE SCALE GENOMIC DNA]</scope>
    <source>
        <strain evidence="3 4">JCM 21738</strain>
    </source>
</reference>
<protein>
    <submittedName>
        <fullName evidence="3">DNA/RNA helicases</fullName>
    </submittedName>
</protein>
<dbReference type="SUPFAM" id="SSF52540">
    <property type="entry name" value="P-loop containing nucleoside triphosphate hydrolases"/>
    <property type="match status" value="1"/>
</dbReference>
<keyword evidence="3" id="KW-0067">ATP-binding</keyword>
<accession>W4RU04</accession>
<evidence type="ECO:0000313" key="4">
    <source>
        <dbReference type="Proteomes" id="UP000018949"/>
    </source>
</evidence>
<dbReference type="CDD" id="cd18793">
    <property type="entry name" value="SF2_C_SNF"/>
    <property type="match status" value="1"/>
</dbReference>
<keyword evidence="1" id="KW-0378">Hydrolase</keyword>
<organism evidence="3 4">
    <name type="scientific">Mesobacillus boroniphilus JCM 21738</name>
    <dbReference type="NCBI Taxonomy" id="1294265"/>
    <lineage>
        <taxon>Bacteria</taxon>
        <taxon>Bacillati</taxon>
        <taxon>Bacillota</taxon>
        <taxon>Bacilli</taxon>
        <taxon>Bacillales</taxon>
        <taxon>Bacillaceae</taxon>
        <taxon>Mesobacillus</taxon>
    </lineage>
</organism>
<evidence type="ECO:0000313" key="3">
    <source>
        <dbReference type="EMBL" id="GAE47348.1"/>
    </source>
</evidence>
<gene>
    <name evidence="3" type="ORF">JCM21738_4321</name>
</gene>
<evidence type="ECO:0000256" key="1">
    <source>
        <dbReference type="ARBA" id="ARBA00022801"/>
    </source>
</evidence>
<dbReference type="Proteomes" id="UP000018949">
    <property type="component" value="Unassembled WGS sequence"/>
</dbReference>
<dbReference type="eggNOG" id="COG0553">
    <property type="taxonomic scope" value="Bacteria"/>
</dbReference>
<dbReference type="Gene3D" id="3.40.50.300">
    <property type="entry name" value="P-loop containing nucleotide triphosphate hydrolases"/>
    <property type="match status" value="1"/>
</dbReference>
<dbReference type="EMBL" id="BAUW01000073">
    <property type="protein sequence ID" value="GAE47348.1"/>
    <property type="molecule type" value="Genomic_DNA"/>
</dbReference>
<name>W4RU04_9BACI</name>